<keyword evidence="1" id="KW-0732">Signal</keyword>
<feature type="signal peptide" evidence="1">
    <location>
        <begin position="1"/>
        <end position="30"/>
    </location>
</feature>
<organism evidence="2 3">
    <name type="scientific">Actinomadura graeca</name>
    <dbReference type="NCBI Taxonomy" id="2750812"/>
    <lineage>
        <taxon>Bacteria</taxon>
        <taxon>Bacillati</taxon>
        <taxon>Actinomycetota</taxon>
        <taxon>Actinomycetes</taxon>
        <taxon>Streptosporangiales</taxon>
        <taxon>Thermomonosporaceae</taxon>
        <taxon>Actinomadura</taxon>
    </lineage>
</organism>
<dbReference type="EMBL" id="CP059572">
    <property type="protein sequence ID" value="QXJ25900.1"/>
    <property type="molecule type" value="Genomic_DNA"/>
</dbReference>
<sequence length="201" mass="20239">MSAASSSSQAPPVVSAASVSAALAALGAYAKPPTDAELAAQADAVGGEHVLAAMLANALYGAAIGAGMMAEGRMIEIEGNDRALPLGRQQVLKASGATGPGVTGMLHWQASQVGGPLRGWSRRADLGPLGGAAADVAWALTLLLQALTVTEPTDPRFDDLHKNVSEARALLAAAAGRLDELTGTAAEMAAALVRLWDHVDA</sequence>
<dbReference type="RefSeq" id="WP_231332116.1">
    <property type="nucleotide sequence ID" value="NZ_CP059572.1"/>
</dbReference>
<evidence type="ECO:0000256" key="1">
    <source>
        <dbReference type="SAM" id="SignalP"/>
    </source>
</evidence>
<reference evidence="2" key="1">
    <citation type="submission" date="2020-07" db="EMBL/GenBank/DDBJ databases">
        <authorList>
            <person name="Tarantini F.S."/>
            <person name="Hong K.W."/>
            <person name="Chan K.G."/>
        </authorList>
    </citation>
    <scope>NUCLEOTIDE SEQUENCE</scope>
    <source>
        <strain evidence="2">32-07</strain>
    </source>
</reference>
<keyword evidence="3" id="KW-1185">Reference proteome</keyword>
<feature type="chain" id="PRO_5047074343" evidence="1">
    <location>
        <begin position="31"/>
        <end position="201"/>
    </location>
</feature>
<protein>
    <submittedName>
        <fullName evidence="2">Uncharacterized protein</fullName>
    </submittedName>
</protein>
<dbReference type="Pfam" id="PF19758">
    <property type="entry name" value="DUF6245"/>
    <property type="match status" value="1"/>
</dbReference>
<name>A0ABX8R488_9ACTN</name>
<evidence type="ECO:0000313" key="2">
    <source>
        <dbReference type="EMBL" id="QXJ25900.1"/>
    </source>
</evidence>
<proteinExistence type="predicted"/>
<evidence type="ECO:0000313" key="3">
    <source>
        <dbReference type="Proteomes" id="UP001049518"/>
    </source>
</evidence>
<dbReference type="InterPro" id="IPR046212">
    <property type="entry name" value="DUF6245"/>
</dbReference>
<dbReference type="Proteomes" id="UP001049518">
    <property type="component" value="Chromosome"/>
</dbReference>
<accession>A0ABX8R488</accession>
<gene>
    <name evidence="2" type="ORF">AGRA3207_007469</name>
</gene>